<accession>A0A0N7L4N0</accession>
<evidence type="ECO:0000313" key="1">
    <source>
        <dbReference type="EMBL" id="CEG39131.1"/>
    </source>
</evidence>
<reference evidence="2" key="1">
    <citation type="submission" date="2014-09" db="EMBL/GenBank/DDBJ databases">
        <authorList>
            <person name="Sharma Rahul"/>
            <person name="Thines Marco"/>
        </authorList>
    </citation>
    <scope>NUCLEOTIDE SEQUENCE [LARGE SCALE GENOMIC DNA]</scope>
</reference>
<name>A0A0N7L4N0_PLAHL</name>
<dbReference type="Proteomes" id="UP000054928">
    <property type="component" value="Unassembled WGS sequence"/>
</dbReference>
<proteinExistence type="predicted"/>
<dbReference type="AlphaFoldDB" id="A0A0N7L4N0"/>
<dbReference type="GeneID" id="59053051"/>
<keyword evidence="2" id="KW-1185">Reference proteome</keyword>
<protein>
    <submittedName>
        <fullName evidence="1">Uncharacterized protein</fullName>
    </submittedName>
</protein>
<dbReference type="RefSeq" id="XP_036263101.1">
    <property type="nucleotide sequence ID" value="XM_036407393.1"/>
</dbReference>
<sequence>MAGYVHVDAWFAQVDGRHNRYFRLDVQCSQSLKFQVPWQSVLCRMWKMRLGTQEATPCSTSQSLLVIYWSSVE</sequence>
<dbReference type="EMBL" id="CCYD01000349">
    <property type="protein sequence ID" value="CEG39131.1"/>
    <property type="molecule type" value="Genomic_DNA"/>
</dbReference>
<organism evidence="1 2">
    <name type="scientific">Plasmopara halstedii</name>
    <name type="common">Downy mildew of sunflower</name>
    <dbReference type="NCBI Taxonomy" id="4781"/>
    <lineage>
        <taxon>Eukaryota</taxon>
        <taxon>Sar</taxon>
        <taxon>Stramenopiles</taxon>
        <taxon>Oomycota</taxon>
        <taxon>Peronosporomycetes</taxon>
        <taxon>Peronosporales</taxon>
        <taxon>Peronosporaceae</taxon>
        <taxon>Plasmopara</taxon>
    </lineage>
</organism>
<evidence type="ECO:0000313" key="2">
    <source>
        <dbReference type="Proteomes" id="UP000054928"/>
    </source>
</evidence>